<reference evidence="1 2" key="1">
    <citation type="journal article" date="2015" name="Front. Microbiol.">
        <title>Genome sequence of the plant growth promoting endophytic yeast Rhodotorula graminis WP1.</title>
        <authorList>
            <person name="Firrincieli A."/>
            <person name="Otillar R."/>
            <person name="Salamov A."/>
            <person name="Schmutz J."/>
            <person name="Khan Z."/>
            <person name="Redman R.S."/>
            <person name="Fleck N.D."/>
            <person name="Lindquist E."/>
            <person name="Grigoriev I.V."/>
            <person name="Doty S.L."/>
        </authorList>
    </citation>
    <scope>NUCLEOTIDE SEQUENCE [LARGE SCALE GENOMIC DNA]</scope>
    <source>
        <strain evidence="1 2">WP1</strain>
    </source>
</reference>
<keyword evidence="2" id="KW-1185">Reference proteome</keyword>
<dbReference type="EMBL" id="KQ474086">
    <property type="protein sequence ID" value="KPV72547.1"/>
    <property type="molecule type" value="Genomic_DNA"/>
</dbReference>
<proteinExistence type="predicted"/>
<evidence type="ECO:0000313" key="2">
    <source>
        <dbReference type="Proteomes" id="UP000053890"/>
    </source>
</evidence>
<dbReference type="GeneID" id="28978399"/>
<evidence type="ECO:0000313" key="1">
    <source>
        <dbReference type="EMBL" id="KPV72547.1"/>
    </source>
</evidence>
<dbReference type="AlphaFoldDB" id="A0A0P9GYU4"/>
<accession>A0A0P9GYU4</accession>
<dbReference type="Proteomes" id="UP000053890">
    <property type="component" value="Unassembled WGS sequence"/>
</dbReference>
<gene>
    <name evidence="1" type="ORF">RHOBADRAFT_55650</name>
</gene>
<dbReference type="OrthoDB" id="10666111at2759"/>
<dbReference type="RefSeq" id="XP_018268596.1">
    <property type="nucleotide sequence ID" value="XM_018417951.1"/>
</dbReference>
<protein>
    <submittedName>
        <fullName evidence="1">Uncharacterized protein</fullName>
    </submittedName>
</protein>
<sequence length="530" mass="57137">MVRAAPASAACSMTPLKVVQAGDVVFASSAIDNIQAALNQDGVVSKDNLDSVIDIVDNLVVGMRDASEEYEIDARSLHLLHVAVVPLLDEAQLGTWLEHVGRAGASTGDGGGAGTGKGKAVDVADWEERARSEQQRYERYLVDAGQLAARTPWGTLPNVPWRGVNWSTSADFGKCVVSLLRLVLHLDAHGRELLPRPSPNDMQATIQECTTRASKARGTWGRSTMTAVLAKVRAEQRGVVLASTVAPAGPSTSTTAAAAAAATPAERAYQALEIAFEHGFLSTTTALVALAAAQRQHDVVVSDLDQRRQLVTAARAQAEAVDPRSEASGSYSRNSLLELQRRASHEASAYYGEFMRRVIVDADEAARLGRAQFPVNNVVAVGRLDVLRHVSARRQRLVATAKERREREYRQAAADLVDKILGGELHKGKPYPANKKLAIFVGAGIYARSGQQQGARITAPLLRAVELELKSRKTSVRGRQIDYKIFITPEDFTSQCCGNPDCVDGDDRRSRVVHASLDSGVKDSRLCCFG</sequence>
<name>A0A0P9GYU4_RHOGW</name>
<organism evidence="1 2">
    <name type="scientific">Rhodotorula graminis (strain WP1)</name>
    <dbReference type="NCBI Taxonomy" id="578459"/>
    <lineage>
        <taxon>Eukaryota</taxon>
        <taxon>Fungi</taxon>
        <taxon>Dikarya</taxon>
        <taxon>Basidiomycota</taxon>
        <taxon>Pucciniomycotina</taxon>
        <taxon>Microbotryomycetes</taxon>
        <taxon>Sporidiobolales</taxon>
        <taxon>Sporidiobolaceae</taxon>
        <taxon>Rhodotorula</taxon>
    </lineage>
</organism>